<dbReference type="GO" id="GO:0008957">
    <property type="term" value="F:phenylacetaldehyde dehydrogenase (NAD+) activity"/>
    <property type="evidence" value="ECO:0007669"/>
    <property type="project" value="UniProtKB-EC"/>
</dbReference>
<dbReference type="FunFam" id="3.40.309.10:FF:000012">
    <property type="entry name" value="Betaine aldehyde dehydrogenase"/>
    <property type="match status" value="1"/>
</dbReference>
<dbReference type="AlphaFoldDB" id="A0A3G8JNK5"/>
<organism evidence="6 7">
    <name type="scientific">Gordonia insulae</name>
    <dbReference type="NCBI Taxonomy" id="2420509"/>
    <lineage>
        <taxon>Bacteria</taxon>
        <taxon>Bacillati</taxon>
        <taxon>Actinomycetota</taxon>
        <taxon>Actinomycetes</taxon>
        <taxon>Mycobacteriales</taxon>
        <taxon>Gordoniaceae</taxon>
        <taxon>Gordonia</taxon>
    </lineage>
</organism>
<sequence>MVVQSIVDDLGAFPGYGDVIPVIDPVTEEQIAEFTDGGAKAVDEAVARARESFESGVWQGKPPSERAKILWRVADLIDDRAADLAELDSFNTGMPVDQAQAIMGTAAEMFRYYAGWCTKISGIAHDIQMTGGVAQLFSNAHGYTLREPYGVVGLIFPWNGPVFNWATKLAPALAAGCSCVVKPAEETPLSAVLLHKLLDEAGVPEGVVNLVQGYGHTAGKALTEHPDVDKIAFTGSTEVGKQIVAAAAGNLKRVTLELGGKSPVLIYDDADLDQAILMASMGIFIHSGQGCICGSRIFVQRGVYEQVVEGIAGVANGLQLGGPKEENVHIGPLISEKQLNRVMGFIDEGRKDGVEVVTGGHRLDRRGYFVHPTVVTDVDPAMNLYQREIFGPVVAVLPFDDDDEVIALANNSSYGLAATAWTNDVSRAHGLAKRLQAGTVTLNCQMVYDHSMPFGGYKQSGWGHEFGREGIEAYLQTKTVYTKI</sequence>
<feature type="domain" description="Aldehyde dehydrogenase" evidence="5">
    <location>
        <begin position="19"/>
        <end position="480"/>
    </location>
</feature>
<dbReference type="Proteomes" id="UP000271469">
    <property type="component" value="Chromosome"/>
</dbReference>
<dbReference type="InterPro" id="IPR029510">
    <property type="entry name" value="Ald_DH_CS_GLU"/>
</dbReference>
<evidence type="ECO:0000313" key="7">
    <source>
        <dbReference type="Proteomes" id="UP000271469"/>
    </source>
</evidence>
<dbReference type="PANTHER" id="PTHR11699">
    <property type="entry name" value="ALDEHYDE DEHYDROGENASE-RELATED"/>
    <property type="match status" value="1"/>
</dbReference>
<keyword evidence="2 4" id="KW-0560">Oxidoreductase</keyword>
<dbReference type="PROSITE" id="PS00687">
    <property type="entry name" value="ALDEHYDE_DEHYDR_GLU"/>
    <property type="match status" value="1"/>
</dbReference>
<evidence type="ECO:0000259" key="5">
    <source>
        <dbReference type="Pfam" id="PF00171"/>
    </source>
</evidence>
<dbReference type="Gene3D" id="3.40.309.10">
    <property type="entry name" value="Aldehyde Dehydrogenase, Chain A, domain 2"/>
    <property type="match status" value="1"/>
</dbReference>
<dbReference type="RefSeq" id="WP_124708381.1">
    <property type="nucleotide sequence ID" value="NZ_CP033972.1"/>
</dbReference>
<feature type="active site" evidence="3">
    <location>
        <position position="257"/>
    </location>
</feature>
<evidence type="ECO:0000256" key="4">
    <source>
        <dbReference type="RuleBase" id="RU003345"/>
    </source>
</evidence>
<dbReference type="InterPro" id="IPR015590">
    <property type="entry name" value="Aldehyde_DH_dom"/>
</dbReference>
<dbReference type="Pfam" id="PF00171">
    <property type="entry name" value="Aldedh"/>
    <property type="match status" value="1"/>
</dbReference>
<dbReference type="OrthoDB" id="6882680at2"/>
<accession>A0A3G8JNK5</accession>
<evidence type="ECO:0000313" key="6">
    <source>
        <dbReference type="EMBL" id="AZG45760.1"/>
    </source>
</evidence>
<gene>
    <name evidence="6" type="primary">styD_1</name>
    <name evidence="6" type="ORF">D7316_02360</name>
</gene>
<dbReference type="InterPro" id="IPR016162">
    <property type="entry name" value="Ald_DH_N"/>
</dbReference>
<protein>
    <submittedName>
        <fullName evidence="6">Phenylacetaldehyde dehydrogenase</fullName>
        <ecNumber evidence="6">1.2.1.39</ecNumber>
    </submittedName>
</protein>
<evidence type="ECO:0000256" key="2">
    <source>
        <dbReference type="ARBA" id="ARBA00023002"/>
    </source>
</evidence>
<reference evidence="6 7" key="1">
    <citation type="submission" date="2018-11" db="EMBL/GenBank/DDBJ databases">
        <title>Gordonia insulae sp. nov., isolated from an island soil.</title>
        <authorList>
            <person name="Kim Y.S."/>
            <person name="Kim S.B."/>
        </authorList>
    </citation>
    <scope>NUCLEOTIDE SEQUENCE [LARGE SCALE GENOMIC DNA]</scope>
    <source>
        <strain evidence="6 7">MMS17-SY073</strain>
    </source>
</reference>
<keyword evidence="7" id="KW-1185">Reference proteome</keyword>
<comment type="similarity">
    <text evidence="1 4">Belongs to the aldehyde dehydrogenase family.</text>
</comment>
<evidence type="ECO:0000256" key="3">
    <source>
        <dbReference type="PROSITE-ProRule" id="PRU10007"/>
    </source>
</evidence>
<evidence type="ECO:0000256" key="1">
    <source>
        <dbReference type="ARBA" id="ARBA00009986"/>
    </source>
</evidence>
<dbReference type="FunFam" id="3.40.605.10:FF:000007">
    <property type="entry name" value="NAD/NADP-dependent betaine aldehyde dehydrogenase"/>
    <property type="match status" value="1"/>
</dbReference>
<dbReference type="Gene3D" id="3.40.605.10">
    <property type="entry name" value="Aldehyde Dehydrogenase, Chain A, domain 1"/>
    <property type="match status" value="1"/>
</dbReference>
<dbReference type="InterPro" id="IPR016161">
    <property type="entry name" value="Ald_DH/histidinol_DH"/>
</dbReference>
<dbReference type="KEGG" id="gom:D7316_02360"/>
<proteinExistence type="inferred from homology"/>
<dbReference type="InterPro" id="IPR016163">
    <property type="entry name" value="Ald_DH_C"/>
</dbReference>
<name>A0A3G8JNK5_9ACTN</name>
<dbReference type="EMBL" id="CP033972">
    <property type="protein sequence ID" value="AZG45760.1"/>
    <property type="molecule type" value="Genomic_DNA"/>
</dbReference>
<dbReference type="SUPFAM" id="SSF53720">
    <property type="entry name" value="ALDH-like"/>
    <property type="match status" value="1"/>
</dbReference>
<dbReference type="EC" id="1.2.1.39" evidence="6"/>